<evidence type="ECO:0000256" key="1">
    <source>
        <dbReference type="ARBA" id="ARBA00004191"/>
    </source>
</evidence>
<dbReference type="InterPro" id="IPR051648">
    <property type="entry name" value="CWI-Assembly_Regulator"/>
</dbReference>
<keyword evidence="2" id="KW-0134">Cell wall</keyword>
<evidence type="ECO:0000256" key="5">
    <source>
        <dbReference type="ARBA" id="ARBA00023180"/>
    </source>
</evidence>
<keyword evidence="5" id="KW-0325">Glycoprotein</keyword>
<comment type="caution">
    <text evidence="8">The sequence shown here is derived from an EMBL/GenBank/DDBJ whole genome shotgun (WGS) entry which is preliminary data.</text>
</comment>
<feature type="domain" description="Fibronectin type-III" evidence="7">
    <location>
        <begin position="33"/>
        <end position="130"/>
    </location>
</feature>
<evidence type="ECO:0000256" key="3">
    <source>
        <dbReference type="ARBA" id="ARBA00022525"/>
    </source>
</evidence>
<dbReference type="EMBL" id="JBHSCL010000004">
    <property type="protein sequence ID" value="MFC4219594.1"/>
    <property type="molecule type" value="Genomic_DNA"/>
</dbReference>
<sequence length="825" mass="88442">MLRQTSLVFFFLILFSCSSDSDGPEEEVIVIELPSVTTGTATNITINSVEINGNVTNDGGGQVTSRGFVWDTSSTPTMDNNITTNGTGEGVFNTTISNLEESTEYFVRAYATNSEGTSYGNEVSFETGSSSIVLTTLEATEVSESSAVSGGSITINGEITINIKGLCWSTEPNPTIENDKTEQGDSADEFQTTINGLSPNTTYYARSYVISGEDVYYGNQISFTTEPGMILLSTKEIIEIGETTAKGGGTITDTGGTTIIARGVCWSTAPNPTVDDSKTEDGDGDGEFESTLSGLLPYTEYYVRAYATNSEGTVYANEVTFTTLEGAPKIFDGDVVLESQQEVDDFGNQGYSEITGSLFIGKAIVTGPSDASDISSLTPLSNLETIGSTFTIYFNPDITGLDGLLGLTTIGGDLVVRFNNFINNLDGLNGLTEIGGKLEIQGEDSLLNINGLSNVLFIGGSISFQRNDSLGSIAGLQNLTEVNGSLELFQNPLLTNLDGLLALRNVKGDFWINGSALDNLTALNNLETVEGNLRIETLANLEVINGFDKLTSVSGDLRINGNASLLNIQGFSNLNDVESMRIDNNPLLAEINDFDALSQINGDLYVFANSLLTNIDAFQMITSIGGNVRLSSNHLQELGFISNLTTIGGNLNIESEYFLPNINELNNLETVGGSLVLIDTQSVNVSFENLNQIGGSLIIRDNGWLFGVEMPSLVSVVGNVEIIRNQSTSFNLDVPWGLTSIGGDLMINFNNSEFNSLQGLYVIHAFENLNNLSGDIEITWNGGLENLCGLQPLLLNGYSGNYLVEYNRNNPTQQDIINGNCSIFP</sequence>
<dbReference type="Gene3D" id="2.60.40.10">
    <property type="entry name" value="Immunoglobulins"/>
    <property type="match status" value="2"/>
</dbReference>
<dbReference type="CDD" id="cd00063">
    <property type="entry name" value="FN3"/>
    <property type="match status" value="1"/>
</dbReference>
<dbReference type="SUPFAM" id="SSF52058">
    <property type="entry name" value="L domain-like"/>
    <property type="match status" value="4"/>
</dbReference>
<protein>
    <recommendedName>
        <fullName evidence="7">Fibronectin type-III domain-containing protein</fullName>
    </recommendedName>
</protein>
<accession>A0ABV8PJ95</accession>
<evidence type="ECO:0000256" key="6">
    <source>
        <dbReference type="SAM" id="SignalP"/>
    </source>
</evidence>
<dbReference type="SUPFAM" id="SSF49265">
    <property type="entry name" value="Fibronectin type III"/>
    <property type="match status" value="2"/>
</dbReference>
<keyword evidence="3" id="KW-0964">Secreted</keyword>
<name>A0ABV8PJ95_9FLAO</name>
<dbReference type="Gene3D" id="3.80.20.20">
    <property type="entry name" value="Receptor L-domain"/>
    <property type="match status" value="3"/>
</dbReference>
<dbReference type="InterPro" id="IPR003961">
    <property type="entry name" value="FN3_dom"/>
</dbReference>
<feature type="chain" id="PRO_5046241648" description="Fibronectin type-III domain-containing protein" evidence="6">
    <location>
        <begin position="22"/>
        <end position="825"/>
    </location>
</feature>
<dbReference type="PANTHER" id="PTHR31018">
    <property type="entry name" value="SPORULATION-SPECIFIC PROTEIN-RELATED"/>
    <property type="match status" value="1"/>
</dbReference>
<proteinExistence type="predicted"/>
<feature type="signal peptide" evidence="6">
    <location>
        <begin position="1"/>
        <end position="21"/>
    </location>
</feature>
<dbReference type="RefSeq" id="WP_379762968.1">
    <property type="nucleotide sequence ID" value="NZ_JBHSCL010000004.1"/>
</dbReference>
<organism evidence="8 9">
    <name type="scientific">Flagellimonas marina</name>
    <dbReference type="NCBI Taxonomy" id="1775168"/>
    <lineage>
        <taxon>Bacteria</taxon>
        <taxon>Pseudomonadati</taxon>
        <taxon>Bacteroidota</taxon>
        <taxon>Flavobacteriia</taxon>
        <taxon>Flavobacteriales</taxon>
        <taxon>Flavobacteriaceae</taxon>
        <taxon>Flagellimonas</taxon>
    </lineage>
</organism>
<reference evidence="9" key="1">
    <citation type="journal article" date="2019" name="Int. J. Syst. Evol. Microbiol.">
        <title>The Global Catalogue of Microorganisms (GCM) 10K type strain sequencing project: providing services to taxonomists for standard genome sequencing and annotation.</title>
        <authorList>
            <consortium name="The Broad Institute Genomics Platform"/>
            <consortium name="The Broad Institute Genome Sequencing Center for Infectious Disease"/>
            <person name="Wu L."/>
            <person name="Ma J."/>
        </authorList>
    </citation>
    <scope>NUCLEOTIDE SEQUENCE [LARGE SCALE GENOMIC DNA]</scope>
    <source>
        <strain evidence="9">CGMCC 1.15774</strain>
    </source>
</reference>
<gene>
    <name evidence="8" type="ORF">ACFOWS_05600</name>
</gene>
<dbReference type="InterPro" id="IPR036116">
    <property type="entry name" value="FN3_sf"/>
</dbReference>
<dbReference type="InterPro" id="IPR036941">
    <property type="entry name" value="Rcpt_L-dom_sf"/>
</dbReference>
<evidence type="ECO:0000313" key="8">
    <source>
        <dbReference type="EMBL" id="MFC4219594.1"/>
    </source>
</evidence>
<comment type="subcellular location">
    <subcellularLocation>
        <location evidence="1">Secreted</location>
        <location evidence="1">Cell wall</location>
    </subcellularLocation>
</comment>
<dbReference type="PANTHER" id="PTHR31018:SF3">
    <property type="entry name" value="RECEPTOR PROTEIN-TYROSINE KINASE"/>
    <property type="match status" value="1"/>
</dbReference>
<keyword evidence="9" id="KW-1185">Reference proteome</keyword>
<evidence type="ECO:0000259" key="7">
    <source>
        <dbReference type="PROSITE" id="PS50853"/>
    </source>
</evidence>
<dbReference type="PROSITE" id="PS50853">
    <property type="entry name" value="FN3"/>
    <property type="match status" value="1"/>
</dbReference>
<evidence type="ECO:0000256" key="4">
    <source>
        <dbReference type="ARBA" id="ARBA00022729"/>
    </source>
</evidence>
<evidence type="ECO:0000313" key="9">
    <source>
        <dbReference type="Proteomes" id="UP001595841"/>
    </source>
</evidence>
<dbReference type="InterPro" id="IPR013783">
    <property type="entry name" value="Ig-like_fold"/>
</dbReference>
<evidence type="ECO:0000256" key="2">
    <source>
        <dbReference type="ARBA" id="ARBA00022512"/>
    </source>
</evidence>
<dbReference type="Proteomes" id="UP001595841">
    <property type="component" value="Unassembled WGS sequence"/>
</dbReference>
<keyword evidence="4 6" id="KW-0732">Signal</keyword>
<dbReference type="PROSITE" id="PS51257">
    <property type="entry name" value="PROKAR_LIPOPROTEIN"/>
    <property type="match status" value="1"/>
</dbReference>